<evidence type="ECO:0000256" key="3">
    <source>
        <dbReference type="ARBA" id="ARBA00022679"/>
    </source>
</evidence>
<feature type="compositionally biased region" description="Basic and acidic residues" evidence="11">
    <location>
        <begin position="1162"/>
        <end position="1173"/>
    </location>
</feature>
<dbReference type="Pfam" id="PF02617">
    <property type="entry name" value="ClpS"/>
    <property type="match status" value="1"/>
</dbReference>
<evidence type="ECO:0000256" key="11">
    <source>
        <dbReference type="SAM" id="MobiDB-lite"/>
    </source>
</evidence>
<dbReference type="Pfam" id="PF22960">
    <property type="entry name" value="WHD_UBR1"/>
    <property type="match status" value="1"/>
</dbReference>
<dbReference type="CDD" id="cd19673">
    <property type="entry name" value="UBR-box_UBR3"/>
    <property type="match status" value="1"/>
</dbReference>
<comment type="similarity">
    <text evidence="8 10">Belongs to the E3 ubiquitin-protein ligase UBR1-like family.</text>
</comment>
<keyword evidence="14" id="KW-1185">Reference proteome</keyword>
<gene>
    <name evidence="13" type="ORF">Ae201684_007099</name>
</gene>
<organism evidence="13 14">
    <name type="scientific">Aphanomyces euteiches</name>
    <dbReference type="NCBI Taxonomy" id="100861"/>
    <lineage>
        <taxon>Eukaryota</taxon>
        <taxon>Sar</taxon>
        <taxon>Stramenopiles</taxon>
        <taxon>Oomycota</taxon>
        <taxon>Saprolegniomycetes</taxon>
        <taxon>Saprolegniales</taxon>
        <taxon>Verrucalvaceae</taxon>
        <taxon>Aphanomyces</taxon>
    </lineage>
</organism>
<dbReference type="PANTHER" id="PTHR21497:SF24">
    <property type="entry name" value="E3 UBIQUITIN-PROTEIN LIGASE UBR1"/>
    <property type="match status" value="1"/>
</dbReference>
<feature type="zinc finger region" description="UBR-type" evidence="9">
    <location>
        <begin position="92"/>
        <end position="163"/>
    </location>
</feature>
<comment type="pathway">
    <text evidence="2 10">Protein modification; protein ubiquitination.</text>
</comment>
<comment type="function">
    <text evidence="10">Ubiquitin ligase protein which is a component of the N-end rule pathway. Recognizes and binds to proteins bearing specific N-terminal residues that are destabilizing according to the N-end rule, leading to their ubiquitination and subsequent degradation.</text>
</comment>
<feature type="domain" description="UBR-type" evidence="12">
    <location>
        <begin position="92"/>
        <end position="163"/>
    </location>
</feature>
<evidence type="ECO:0000256" key="2">
    <source>
        <dbReference type="ARBA" id="ARBA00004906"/>
    </source>
</evidence>
<keyword evidence="5 10" id="KW-0863">Zinc-finger</keyword>
<sequence>MQARESSDEATELAEFAQLYFLSCVDEPSCDAQDLLRGLDVMLTCLVDVGGKQKQQKFDTDKHRSALLARSKPRDVMANPVFARMVAKKRRKICGYIFKADEVAYSCRDCQHDSTCVMCQACFADSNHEGHDVSFQRTSAGGCCDCGDAEAWAKSGFCSKHPGRDDTKKPTVELPKSMTSMAQPLVEAVVKYLFDALLSAEQAMIVSEGIAMLGRKMSPSIAEEWKKVCLKPDPDSQRTRYEVRLHSDDIHPFSDVVKVLKTSLGFSKSKAVMIANQSDNDGLTSLGTASLFHAAAMVVSLEEYTTSLAVHGLYDTKRVHGLLEWLRSLCEISDSLAALVSASIEARRPCVPAHVSSVVRQSKFSWSHQTIGQFLKPIKMSADAMAVLSSALPLQMKVSKWAQTIPTKASGSTAFGHALPGPLGDLLMQVADIFPDESSVCAEVAASCAIDPASRHASMLDVLVRNYCLLSKPAIHQVNLFFHELILNQSLKHAMMDAFVGAYAQNTQSYLKGLGATSDSIFDFATQLLTVPSLLSKYPKVLVTTLLEALTTVLDTAMGNRIHEDGSTCREFRPDNAAISHSKYKHAADHLEFVLGHGNPQDLIGNDANFKRWLDCLSVLQFADAQIRRGRNEPHVEYESDSWFSTFNLGIKLHALFPLMLQGISTTGSNTMALMHCILDAVDHVTKASTWIVEESTPGVDGSLYVATSASVMLMDNDVYRVATSLHIPLHRFVSAMLKHALILSKEATEISWSVFGLDKLSTQQMVLLVDAPLKCLVMSSQIQANLWRRNGDENMVTQLFNYCAMPYCVNFRDADLFLLQVGVLLLGAEHMAALLVDRFELHDFFGLRAGASSASAAAELYEPEQELQMVEEMLRLLIVLATNVPSSTGTAYEDEFLREELLHQLLVRPSTFSELSDNVSLPLGGQDLAAPIARLEPLLAQVASFQPPVGLEPGKYTIQTACIEQCNPYHLHLNREMHEVAREKVIERPNPTPPLVLQSKPLEHFANVGTLLVTPTTVHMVKRIVEFRNDKESKRWSDALLSTALDVLVYGVQRAAPGDVYWSNIAPMMRPLAELEPSLDKDQRQIIAWLLQECPKRSSECAKALRQQNDASAASKEDKESDLQARKAEAKARAMAAMAKQMAAFSQLMEDEDEDDDEEMKTEASGEKRAREEDEVELEAKKKWKPTCMLCHDPTSSDELCMVALVQQSTVLSTGFRPPPADALHPEIGPRTRHDIGTLIQAMQLQSRGDSSPRHSPLNAAVGSPPARMAFADLFWDMAHEESDMGSDVSDDEDGLIVDRNVEEDDMARALGGAIQEAMRLMPGGRRRRFRFNVRHMQAPVTASSNASEVLNHVPAGLFVRTCQHIVHMDCVDTYMNTLHEKAMRGEEFDGMQAVDPDAPMTQFICPMCKTLCNVLVPMVDPSPPFRPEINRPWYAMAEEPGSWVQPLHQRHANRDTLDKWKEYYEDALWEPHGSFEKSAPYLWSACAHTVAATIAEAEAVEPKFSQWPASLEKEYASMQAVVTFTRWSFAMVHLTGDSKVIYETVKRCCPVIQESKREYRKYTKMIGNLDACIRGTVLGLLVADTFTAFVVTMVAADSVETIANLIPIFSAADMLQRVDRAFFVSERQRAASFYQDIPKETTPATRIQTRAHSSKAAKGESALDPQATHAKSLVKLRRLLAKASPTHAGVLKLVVRLCEMDPTLRLKPCVEVASKLDTIVALNQLLVRRMHVVYRCLTTKEADLPTPPPSFQDVSEAPLAVLTHIWEWCVIRKASQMELGAASQDATNRCEHAEYTSEAYLANMFILRDNPSAALELVALPTQYDDLYSHHVNRTCHRCNRVPREPGLCLICGQLLCCAESCCSYTPMKNNPSMGECTRHAYECGGGLGVVLMLQQCRVVLITGTLTAYFPCPYVDAHGEEDPGLQRGRPLKLDMNRYQLLQSLWRGHRLHAEVSRLRNQRESQQPLNLTYI</sequence>
<evidence type="ECO:0000256" key="6">
    <source>
        <dbReference type="ARBA" id="ARBA00022786"/>
    </source>
</evidence>
<dbReference type="InterPro" id="IPR039164">
    <property type="entry name" value="UBR1-like"/>
</dbReference>
<keyword evidence="7 10" id="KW-0862">Zinc</keyword>
<evidence type="ECO:0000256" key="7">
    <source>
        <dbReference type="ARBA" id="ARBA00022833"/>
    </source>
</evidence>
<evidence type="ECO:0000259" key="12">
    <source>
        <dbReference type="PROSITE" id="PS51157"/>
    </source>
</evidence>
<dbReference type="EC" id="2.3.2.27" evidence="10"/>
<keyword evidence="4 10" id="KW-0479">Metal-binding</keyword>
<dbReference type="SMART" id="SM00396">
    <property type="entry name" value="ZnF_UBR1"/>
    <property type="match status" value="1"/>
</dbReference>
<keyword evidence="3 10" id="KW-0808">Transferase</keyword>
<dbReference type="InterPro" id="IPR055194">
    <property type="entry name" value="UBR1-like_WH"/>
</dbReference>
<dbReference type="GO" id="GO:0061630">
    <property type="term" value="F:ubiquitin protein ligase activity"/>
    <property type="evidence" value="ECO:0007669"/>
    <property type="project" value="UniProtKB-UniRule"/>
</dbReference>
<dbReference type="SUPFAM" id="SSF54736">
    <property type="entry name" value="ClpS-like"/>
    <property type="match status" value="1"/>
</dbReference>
<dbReference type="PANTHER" id="PTHR21497">
    <property type="entry name" value="UBIQUITIN LIGASE E3 ALPHA-RELATED"/>
    <property type="match status" value="1"/>
</dbReference>
<dbReference type="PROSITE" id="PS51157">
    <property type="entry name" value="ZF_UBR"/>
    <property type="match status" value="1"/>
</dbReference>
<dbReference type="VEuPathDB" id="FungiDB:AeMF1_016962"/>
<dbReference type="FunFam" id="2.10.110.30:FF:000002">
    <property type="entry name" value="Putative e3 ubiquitin-protein ligase ubr3"/>
    <property type="match status" value="1"/>
</dbReference>
<dbReference type="InterPro" id="IPR003126">
    <property type="entry name" value="Znf_UBR"/>
</dbReference>
<protein>
    <recommendedName>
        <fullName evidence="10">E3 ubiquitin-protein ligase</fullName>
        <ecNumber evidence="10">2.3.2.27</ecNumber>
    </recommendedName>
</protein>
<dbReference type="EMBL" id="VJMJ01000088">
    <property type="protein sequence ID" value="KAF0736649.1"/>
    <property type="molecule type" value="Genomic_DNA"/>
</dbReference>
<dbReference type="Pfam" id="PF18995">
    <property type="entry name" value="PRT6_C"/>
    <property type="match status" value="1"/>
</dbReference>
<dbReference type="GO" id="GO:0005737">
    <property type="term" value="C:cytoplasm"/>
    <property type="evidence" value="ECO:0007669"/>
    <property type="project" value="TreeGrafter"/>
</dbReference>
<dbReference type="UniPathway" id="UPA00143"/>
<feature type="region of interest" description="Disordered" evidence="11">
    <location>
        <begin position="1150"/>
        <end position="1179"/>
    </location>
</feature>
<evidence type="ECO:0000313" key="13">
    <source>
        <dbReference type="EMBL" id="KAF0736649.1"/>
    </source>
</evidence>
<dbReference type="GO" id="GO:0008270">
    <property type="term" value="F:zinc ion binding"/>
    <property type="evidence" value="ECO:0007669"/>
    <property type="project" value="UniProtKB-UniRule"/>
</dbReference>
<reference evidence="13 14" key="1">
    <citation type="submission" date="2019-07" db="EMBL/GenBank/DDBJ databases">
        <title>Genomics analysis of Aphanomyces spp. identifies a new class of oomycete effector associated with host adaptation.</title>
        <authorList>
            <person name="Gaulin E."/>
        </authorList>
    </citation>
    <scope>NUCLEOTIDE SEQUENCE [LARGE SCALE GENOMIC DNA]</scope>
    <source>
        <strain evidence="13 14">ATCC 201684</strain>
    </source>
</reference>
<feature type="compositionally biased region" description="Acidic residues" evidence="11">
    <location>
        <begin position="1150"/>
        <end position="1161"/>
    </location>
</feature>
<dbReference type="Pfam" id="PF02207">
    <property type="entry name" value="zf-UBR"/>
    <property type="match status" value="1"/>
</dbReference>
<evidence type="ECO:0000256" key="4">
    <source>
        <dbReference type="ARBA" id="ARBA00022723"/>
    </source>
</evidence>
<evidence type="ECO:0000256" key="8">
    <source>
        <dbReference type="ARBA" id="ARBA00046341"/>
    </source>
</evidence>
<comment type="catalytic activity">
    <reaction evidence="1 10">
        <text>S-ubiquitinyl-[E2 ubiquitin-conjugating enzyme]-L-cysteine + [acceptor protein]-L-lysine = [E2 ubiquitin-conjugating enzyme]-L-cysteine + N(6)-ubiquitinyl-[acceptor protein]-L-lysine.</text>
        <dbReference type="EC" id="2.3.2.27"/>
    </reaction>
</comment>
<dbReference type="GO" id="GO:0016567">
    <property type="term" value="P:protein ubiquitination"/>
    <property type="evidence" value="ECO:0007669"/>
    <property type="project" value="UniProtKB-UniRule"/>
</dbReference>
<accession>A0A6G0X9B7</accession>
<evidence type="ECO:0000256" key="5">
    <source>
        <dbReference type="ARBA" id="ARBA00022771"/>
    </source>
</evidence>
<dbReference type="GO" id="GO:0071596">
    <property type="term" value="P:ubiquitin-dependent protein catabolic process via the N-end rule pathway"/>
    <property type="evidence" value="ECO:0007669"/>
    <property type="project" value="UniProtKB-UniRule"/>
</dbReference>
<dbReference type="InterPro" id="IPR003769">
    <property type="entry name" value="ClpS_core"/>
</dbReference>
<dbReference type="Gene3D" id="3.30.1390.10">
    <property type="match status" value="1"/>
</dbReference>
<dbReference type="Gene3D" id="2.10.110.30">
    <property type="match status" value="1"/>
</dbReference>
<evidence type="ECO:0000256" key="9">
    <source>
        <dbReference type="PROSITE-ProRule" id="PRU00508"/>
    </source>
</evidence>
<comment type="caution">
    <text evidence="13">The sequence shown here is derived from an EMBL/GenBank/DDBJ whole genome shotgun (WGS) entry which is preliminary data.</text>
</comment>
<dbReference type="Proteomes" id="UP000481153">
    <property type="component" value="Unassembled WGS sequence"/>
</dbReference>
<proteinExistence type="inferred from homology"/>
<name>A0A6G0X9B7_9STRA</name>
<keyword evidence="6 10" id="KW-0833">Ubl conjugation pathway</keyword>
<evidence type="ECO:0000313" key="14">
    <source>
        <dbReference type="Proteomes" id="UP000481153"/>
    </source>
</evidence>
<evidence type="ECO:0000256" key="1">
    <source>
        <dbReference type="ARBA" id="ARBA00000900"/>
    </source>
</evidence>
<dbReference type="GO" id="GO:0000151">
    <property type="term" value="C:ubiquitin ligase complex"/>
    <property type="evidence" value="ECO:0007669"/>
    <property type="project" value="TreeGrafter"/>
</dbReference>
<dbReference type="InterPro" id="IPR014719">
    <property type="entry name" value="Ribosomal_bL12_C/ClpS-like"/>
</dbReference>
<evidence type="ECO:0000256" key="10">
    <source>
        <dbReference type="RuleBase" id="RU366018"/>
    </source>
</evidence>
<dbReference type="InterPro" id="IPR044046">
    <property type="entry name" value="E3_ligase_UBR-like_C"/>
</dbReference>